<proteinExistence type="inferred from homology"/>
<dbReference type="Gene3D" id="6.10.250.940">
    <property type="match status" value="1"/>
</dbReference>
<keyword evidence="3" id="KW-1185">Reference proteome</keyword>
<sequence length="80" mass="9148">MSLVNRETSKFIDKYDGTLDVCISSILMQSKGLRPMQVSEPIDVCVEDETVNYLNRKDVQRALHARLSGVHTWSVCSRYI</sequence>
<organism evidence="2 3">
    <name type="scientific">Amborella trichopoda</name>
    <dbReference type="NCBI Taxonomy" id="13333"/>
    <lineage>
        <taxon>Eukaryota</taxon>
        <taxon>Viridiplantae</taxon>
        <taxon>Streptophyta</taxon>
        <taxon>Embryophyta</taxon>
        <taxon>Tracheophyta</taxon>
        <taxon>Spermatophyta</taxon>
        <taxon>Magnoliopsida</taxon>
        <taxon>Amborellales</taxon>
        <taxon>Amborellaceae</taxon>
        <taxon>Amborella</taxon>
    </lineage>
</organism>
<dbReference type="HOGENOM" id="CLU_2592945_0_0_1"/>
<dbReference type="SUPFAM" id="SSF53474">
    <property type="entry name" value="alpha/beta-Hydrolases"/>
    <property type="match status" value="1"/>
</dbReference>
<dbReference type="InterPro" id="IPR029058">
    <property type="entry name" value="AB_hydrolase_fold"/>
</dbReference>
<dbReference type="Pfam" id="PF00450">
    <property type="entry name" value="Peptidase_S10"/>
    <property type="match status" value="1"/>
</dbReference>
<dbReference type="Gramene" id="ERN12088">
    <property type="protein sequence ID" value="ERN12088"/>
    <property type="gene ID" value="AMTR_s00035p00231060"/>
</dbReference>
<dbReference type="OMA" id="CSKFLVW"/>
<gene>
    <name evidence="2" type="ORF">AMTR_s00035p00231060</name>
</gene>
<dbReference type="Proteomes" id="UP000017836">
    <property type="component" value="Unassembled WGS sequence"/>
</dbReference>
<dbReference type="GO" id="GO:0006508">
    <property type="term" value="P:proteolysis"/>
    <property type="evidence" value="ECO:0007669"/>
    <property type="project" value="InterPro"/>
</dbReference>
<evidence type="ECO:0000313" key="2">
    <source>
        <dbReference type="EMBL" id="ERN12088.1"/>
    </source>
</evidence>
<evidence type="ECO:0000256" key="1">
    <source>
        <dbReference type="ARBA" id="ARBA00009431"/>
    </source>
</evidence>
<comment type="similarity">
    <text evidence="1">Belongs to the peptidase S10 family.</text>
</comment>
<protein>
    <submittedName>
        <fullName evidence="2">Uncharacterized protein</fullName>
    </submittedName>
</protein>
<dbReference type="eggNOG" id="KOG1282">
    <property type="taxonomic scope" value="Eukaryota"/>
</dbReference>
<reference evidence="3" key="1">
    <citation type="journal article" date="2013" name="Science">
        <title>The Amborella genome and the evolution of flowering plants.</title>
        <authorList>
            <consortium name="Amborella Genome Project"/>
        </authorList>
    </citation>
    <scope>NUCLEOTIDE SEQUENCE [LARGE SCALE GENOMIC DNA]</scope>
</reference>
<dbReference type="InterPro" id="IPR001563">
    <property type="entry name" value="Peptidase_S10"/>
</dbReference>
<dbReference type="EMBL" id="KI392639">
    <property type="protein sequence ID" value="ERN12088.1"/>
    <property type="molecule type" value="Genomic_DNA"/>
</dbReference>
<evidence type="ECO:0000313" key="3">
    <source>
        <dbReference type="Proteomes" id="UP000017836"/>
    </source>
</evidence>
<name>W1PVH0_AMBTC</name>
<accession>W1PVH0</accession>
<dbReference type="AlphaFoldDB" id="W1PVH0"/>
<dbReference type="GO" id="GO:0004185">
    <property type="term" value="F:serine-type carboxypeptidase activity"/>
    <property type="evidence" value="ECO:0007669"/>
    <property type="project" value="InterPro"/>
</dbReference>